<comment type="caution">
    <text evidence="1">The sequence shown here is derived from an EMBL/GenBank/DDBJ whole genome shotgun (WGS) entry which is preliminary data.</text>
</comment>
<accession>A0ABS0FUJ8</accession>
<organism evidence="1 2">
    <name type="scientific">Pseudomonas pudica</name>
    <dbReference type="NCBI Taxonomy" id="272772"/>
    <lineage>
        <taxon>Bacteria</taxon>
        <taxon>Pseudomonadati</taxon>
        <taxon>Pseudomonadota</taxon>
        <taxon>Gammaproteobacteria</taxon>
        <taxon>Pseudomonadales</taxon>
        <taxon>Pseudomonadaceae</taxon>
        <taxon>Pseudomonas</taxon>
    </lineage>
</organism>
<sequence>MNTKVNSILKAKLDRLHQSPKYRSFFNDAVIDAFSKVEASAFAGKSIKASPRDDLAPRC</sequence>
<gene>
    <name evidence="1" type="ORF">IRZ77_00510</name>
</gene>
<dbReference type="RefSeq" id="WP_196172603.1">
    <property type="nucleotide sequence ID" value="NZ_JADLJR010000001.1"/>
</dbReference>
<dbReference type="EMBL" id="JADLJS010000001">
    <property type="protein sequence ID" value="MBF8644041.1"/>
    <property type="molecule type" value="Genomic_DNA"/>
</dbReference>
<evidence type="ECO:0000313" key="2">
    <source>
        <dbReference type="Proteomes" id="UP000639294"/>
    </source>
</evidence>
<name>A0ABS0FUJ8_9PSED</name>
<reference evidence="1 2" key="1">
    <citation type="submission" date="2020-10" db="EMBL/GenBank/DDBJ databases">
        <title>Genome sequences of Pseudomonas isolates.</title>
        <authorList>
            <person name="Wessels L."/>
            <person name="Reich F."/>
            <person name="Hammerl J."/>
        </authorList>
    </citation>
    <scope>NUCLEOTIDE SEQUENCE [LARGE SCALE GENOMIC DNA]</scope>
    <source>
        <strain evidence="1 2">20-MO00628-0</strain>
    </source>
</reference>
<keyword evidence="2" id="KW-1185">Reference proteome</keyword>
<proteinExistence type="predicted"/>
<evidence type="ECO:0000313" key="1">
    <source>
        <dbReference type="EMBL" id="MBF8644041.1"/>
    </source>
</evidence>
<dbReference type="Proteomes" id="UP000639294">
    <property type="component" value="Unassembled WGS sequence"/>
</dbReference>
<protein>
    <submittedName>
        <fullName evidence="1">Uncharacterized protein</fullName>
    </submittedName>
</protein>